<name>A0AAV9W086_9PEZI</name>
<evidence type="ECO:0000313" key="3">
    <source>
        <dbReference type="Proteomes" id="UP001370758"/>
    </source>
</evidence>
<dbReference type="Proteomes" id="UP001370758">
    <property type="component" value="Unassembled WGS sequence"/>
</dbReference>
<organism evidence="2 3">
    <name type="scientific">Arthrobotrys musiformis</name>
    <dbReference type="NCBI Taxonomy" id="47236"/>
    <lineage>
        <taxon>Eukaryota</taxon>
        <taxon>Fungi</taxon>
        <taxon>Dikarya</taxon>
        <taxon>Ascomycota</taxon>
        <taxon>Pezizomycotina</taxon>
        <taxon>Orbiliomycetes</taxon>
        <taxon>Orbiliales</taxon>
        <taxon>Orbiliaceae</taxon>
        <taxon>Arthrobotrys</taxon>
    </lineage>
</organism>
<feature type="region of interest" description="Disordered" evidence="1">
    <location>
        <begin position="34"/>
        <end position="63"/>
    </location>
</feature>
<reference evidence="2 3" key="1">
    <citation type="submission" date="2023-08" db="EMBL/GenBank/DDBJ databases">
        <authorList>
            <person name="Palmer J.M."/>
        </authorList>
    </citation>
    <scope>NUCLEOTIDE SEQUENCE [LARGE SCALE GENOMIC DNA]</scope>
    <source>
        <strain evidence="2 3">TWF481</strain>
    </source>
</reference>
<feature type="region of interest" description="Disordered" evidence="1">
    <location>
        <begin position="1"/>
        <end position="21"/>
    </location>
</feature>
<evidence type="ECO:0000256" key="1">
    <source>
        <dbReference type="SAM" id="MobiDB-lite"/>
    </source>
</evidence>
<gene>
    <name evidence="2" type="ORF">TWF481_010246</name>
</gene>
<sequence>MGRAPSSLLNGRRVLEEEEEMQSDITGRLSLLSSLPSIDQSTTNKQQNLPSTSPTDEREHQGSIGTGAGWILFETLAQVQASNQVCLPICLPAAHPFVTALQSTVLANRLAADQTKGRNSRGEKGGQPSLGIHLHRLHRLHLFA</sequence>
<protein>
    <submittedName>
        <fullName evidence="2">Uncharacterized protein</fullName>
    </submittedName>
</protein>
<comment type="caution">
    <text evidence="2">The sequence shown here is derived from an EMBL/GenBank/DDBJ whole genome shotgun (WGS) entry which is preliminary data.</text>
</comment>
<dbReference type="AlphaFoldDB" id="A0AAV9W086"/>
<accession>A0AAV9W086</accession>
<evidence type="ECO:0000313" key="2">
    <source>
        <dbReference type="EMBL" id="KAK6499889.1"/>
    </source>
</evidence>
<proteinExistence type="predicted"/>
<feature type="compositionally biased region" description="Polar residues" evidence="1">
    <location>
        <begin position="34"/>
        <end position="54"/>
    </location>
</feature>
<keyword evidence="3" id="KW-1185">Reference proteome</keyword>
<dbReference type="EMBL" id="JAVHJL010000007">
    <property type="protein sequence ID" value="KAK6499889.1"/>
    <property type="molecule type" value="Genomic_DNA"/>
</dbReference>